<proteinExistence type="predicted"/>
<protein>
    <recommendedName>
        <fullName evidence="5">HIT domain-containing protein</fullName>
    </recommendedName>
</protein>
<dbReference type="Pfam" id="PF01230">
    <property type="entry name" value="HIT"/>
    <property type="match status" value="1"/>
</dbReference>
<keyword evidence="2" id="KW-0378">Hydrolase</keyword>
<dbReference type="PANTHER" id="PTHR46243">
    <property type="entry name" value="BIS(5'-ADENOSYL)-TRIPHOSPHATASE"/>
    <property type="match status" value="1"/>
</dbReference>
<feature type="coiled-coil region" evidence="4">
    <location>
        <begin position="120"/>
        <end position="151"/>
    </location>
</feature>
<evidence type="ECO:0000313" key="6">
    <source>
        <dbReference type="EMBL" id="CAA7032351.1"/>
    </source>
</evidence>
<evidence type="ECO:0000259" key="5">
    <source>
        <dbReference type="PROSITE" id="PS51084"/>
    </source>
</evidence>
<evidence type="ECO:0000256" key="2">
    <source>
        <dbReference type="ARBA" id="ARBA00022801"/>
    </source>
</evidence>
<dbReference type="FunFam" id="3.30.428.10:FF:000011">
    <property type="entry name" value="Fragile histidine triad"/>
    <property type="match status" value="1"/>
</dbReference>
<evidence type="ECO:0000256" key="1">
    <source>
        <dbReference type="ARBA" id="ARBA00022741"/>
    </source>
</evidence>
<dbReference type="GO" id="GO:0000166">
    <property type="term" value="F:nucleotide binding"/>
    <property type="evidence" value="ECO:0007669"/>
    <property type="project" value="UniProtKB-KW"/>
</dbReference>
<reference evidence="6" key="1">
    <citation type="submission" date="2020-01" db="EMBL/GenBank/DDBJ databases">
        <authorList>
            <person name="Mishra B."/>
        </authorList>
    </citation>
    <scope>NUCLEOTIDE SEQUENCE [LARGE SCALE GENOMIC DNA]</scope>
</reference>
<dbReference type="InterPro" id="IPR019808">
    <property type="entry name" value="Histidine_triad_CS"/>
</dbReference>
<dbReference type="OrthoDB" id="680339at2759"/>
<accession>A0A6D2J4Q6</accession>
<dbReference type="SUPFAM" id="SSF54197">
    <property type="entry name" value="HIT-like"/>
    <property type="match status" value="1"/>
</dbReference>
<dbReference type="InterPro" id="IPR011146">
    <property type="entry name" value="HIT-like"/>
</dbReference>
<keyword evidence="1" id="KW-0547">Nucleotide-binding</keyword>
<dbReference type="Gene3D" id="3.30.428.10">
    <property type="entry name" value="HIT-like"/>
    <property type="match status" value="2"/>
</dbReference>
<evidence type="ECO:0000313" key="7">
    <source>
        <dbReference type="Proteomes" id="UP000467841"/>
    </source>
</evidence>
<dbReference type="InterPro" id="IPR051884">
    <property type="entry name" value="Bis(5'-adenosyl)-TPase_reg"/>
</dbReference>
<feature type="domain" description="HIT" evidence="5">
    <location>
        <begin position="56"/>
        <end position="115"/>
    </location>
</feature>
<feature type="short sequence motif" description="Histidine triad motif" evidence="3">
    <location>
        <begin position="100"/>
        <end position="104"/>
    </location>
</feature>
<dbReference type="AlphaFoldDB" id="A0A6D2J4Q6"/>
<dbReference type="InterPro" id="IPR036265">
    <property type="entry name" value="HIT-like_sf"/>
</dbReference>
<evidence type="ECO:0000256" key="3">
    <source>
        <dbReference type="PROSITE-ProRule" id="PRU00464"/>
    </source>
</evidence>
<keyword evidence="4" id="KW-0175">Coiled coil</keyword>
<dbReference type="PROSITE" id="PS51084">
    <property type="entry name" value="HIT_2"/>
    <property type="match status" value="1"/>
</dbReference>
<dbReference type="PROSITE" id="PS00892">
    <property type="entry name" value="HIT_1"/>
    <property type="match status" value="1"/>
</dbReference>
<evidence type="ECO:0000256" key="4">
    <source>
        <dbReference type="SAM" id="Coils"/>
    </source>
</evidence>
<comment type="caution">
    <text evidence="6">The sequence shown here is derived from an EMBL/GenBank/DDBJ whole genome shotgun (WGS) entry which is preliminary data.</text>
</comment>
<keyword evidence="7" id="KW-1185">Reference proteome</keyword>
<dbReference type="Proteomes" id="UP000467841">
    <property type="component" value="Unassembled WGS sequence"/>
</dbReference>
<dbReference type="PANTHER" id="PTHR46243:SF1">
    <property type="entry name" value="BIS(5'-ADENOSYL)-TRIPHOSPHATASE"/>
    <property type="match status" value="1"/>
</dbReference>
<name>A0A6D2J4Q6_9BRAS</name>
<organism evidence="6 7">
    <name type="scientific">Microthlaspi erraticum</name>
    <dbReference type="NCBI Taxonomy" id="1685480"/>
    <lineage>
        <taxon>Eukaryota</taxon>
        <taxon>Viridiplantae</taxon>
        <taxon>Streptophyta</taxon>
        <taxon>Embryophyta</taxon>
        <taxon>Tracheophyta</taxon>
        <taxon>Spermatophyta</taxon>
        <taxon>Magnoliopsida</taxon>
        <taxon>eudicotyledons</taxon>
        <taxon>Gunneridae</taxon>
        <taxon>Pentapetalae</taxon>
        <taxon>rosids</taxon>
        <taxon>malvids</taxon>
        <taxon>Brassicales</taxon>
        <taxon>Brassicaceae</taxon>
        <taxon>Coluteocarpeae</taxon>
        <taxon>Microthlaspi</taxon>
    </lineage>
</organism>
<gene>
    <name evidence="6" type="ORF">MERR_LOCUS19586</name>
</gene>
<dbReference type="EMBL" id="CACVBM020001118">
    <property type="protein sequence ID" value="CAA7032351.1"/>
    <property type="molecule type" value="Genomic_DNA"/>
</dbReference>
<sequence>MLKLQVSGKVILSTIRCRREMSTSSSYVFGPYKIDPREVFYATPFSYAMVNLRPLLPADETSDLWLTAQKIGSKIEKFHNASSLTLAIQDGPQAGQSVPHVHIHVLPRKGGDFEKNDEIYDAIDEKEKELKQKLDLDKERVDRSVDEMAEEASQYRSLFDQ</sequence>
<dbReference type="GO" id="GO:0047627">
    <property type="term" value="F:adenylylsulfatase activity"/>
    <property type="evidence" value="ECO:0007669"/>
    <property type="project" value="UniProtKB-ARBA"/>
</dbReference>